<evidence type="ECO:0000256" key="7">
    <source>
        <dbReference type="ARBA" id="ARBA00022824"/>
    </source>
</evidence>
<dbReference type="Pfam" id="PF02485">
    <property type="entry name" value="Branch"/>
    <property type="match status" value="1"/>
</dbReference>
<dbReference type="InterPro" id="IPR003406">
    <property type="entry name" value="Glyco_trans_14"/>
</dbReference>
<dbReference type="AlphaFoldDB" id="A0A143YVL7"/>
<evidence type="ECO:0000256" key="6">
    <source>
        <dbReference type="ARBA" id="ARBA00022723"/>
    </source>
</evidence>
<name>A0A143YVL7_9LACT</name>
<evidence type="ECO:0000256" key="8">
    <source>
        <dbReference type="ARBA" id="ARBA00022968"/>
    </source>
</evidence>
<evidence type="ECO:0000256" key="13">
    <source>
        <dbReference type="ARBA" id="ARBA00023180"/>
    </source>
</evidence>
<dbReference type="GO" id="GO:0015012">
    <property type="term" value="P:heparan sulfate proteoglycan biosynthetic process"/>
    <property type="evidence" value="ECO:0007669"/>
    <property type="project" value="TreeGrafter"/>
</dbReference>
<keyword evidence="9" id="KW-1133">Transmembrane helix</keyword>
<dbReference type="GO" id="GO:0030158">
    <property type="term" value="F:protein xylosyltransferase activity"/>
    <property type="evidence" value="ECO:0007669"/>
    <property type="project" value="InterPro"/>
</dbReference>
<evidence type="ECO:0000256" key="3">
    <source>
        <dbReference type="ARBA" id="ARBA00022676"/>
    </source>
</evidence>
<keyword evidence="7" id="KW-0256">Endoplasmic reticulum</keyword>
<dbReference type="STRING" id="140314.SAMN04488076_104113"/>
<dbReference type="InterPro" id="IPR043538">
    <property type="entry name" value="XYLT"/>
</dbReference>
<keyword evidence="16" id="KW-1185">Reference proteome</keyword>
<evidence type="ECO:0000256" key="2">
    <source>
        <dbReference type="ARBA" id="ARBA00004648"/>
    </source>
</evidence>
<protein>
    <recommendedName>
        <fullName evidence="14">Peptide O-xylosyltransferase</fullName>
    </recommendedName>
</protein>
<evidence type="ECO:0000256" key="1">
    <source>
        <dbReference type="ARBA" id="ARBA00004323"/>
    </source>
</evidence>
<evidence type="ECO:0000256" key="5">
    <source>
        <dbReference type="ARBA" id="ARBA00022692"/>
    </source>
</evidence>
<dbReference type="PANTHER" id="PTHR46025:SF3">
    <property type="entry name" value="XYLOSYLTRANSFERASE OXT"/>
    <property type="match status" value="1"/>
</dbReference>
<evidence type="ECO:0000256" key="10">
    <source>
        <dbReference type="ARBA" id="ARBA00023034"/>
    </source>
</evidence>
<evidence type="ECO:0000256" key="9">
    <source>
        <dbReference type="ARBA" id="ARBA00022989"/>
    </source>
</evidence>
<comment type="subcellular location">
    <subcellularLocation>
        <location evidence="2">Endoplasmic reticulum membrane</location>
        <topology evidence="2">Single-pass type II membrane protein</topology>
    </subcellularLocation>
    <subcellularLocation>
        <location evidence="1">Golgi apparatus membrane</location>
        <topology evidence="1">Single-pass type II membrane protein</topology>
    </subcellularLocation>
</comment>
<accession>A0A143YVL7</accession>
<dbReference type="GO" id="GO:0050650">
    <property type="term" value="P:chondroitin sulfate proteoglycan biosynthetic process"/>
    <property type="evidence" value="ECO:0007669"/>
    <property type="project" value="TreeGrafter"/>
</dbReference>
<reference evidence="15 16" key="1">
    <citation type="submission" date="2016-02" db="EMBL/GenBank/DDBJ databases">
        <authorList>
            <person name="Wen L."/>
            <person name="He K."/>
            <person name="Yang H."/>
        </authorList>
    </citation>
    <scope>NUCLEOTIDE SEQUENCE [LARGE SCALE GENOMIC DNA]</scope>
    <source>
        <strain evidence="15">Trichococcus palustris</strain>
    </source>
</reference>
<keyword evidence="6" id="KW-0479">Metal-binding</keyword>
<gene>
    <name evidence="15" type="ORF">Tpal_2076</name>
</gene>
<evidence type="ECO:0000256" key="11">
    <source>
        <dbReference type="ARBA" id="ARBA00023136"/>
    </source>
</evidence>
<keyword evidence="4" id="KW-0808">Transferase</keyword>
<evidence type="ECO:0000256" key="4">
    <source>
        <dbReference type="ARBA" id="ARBA00022679"/>
    </source>
</evidence>
<proteinExistence type="predicted"/>
<keyword evidence="12" id="KW-1015">Disulfide bond</keyword>
<organism evidence="15 16">
    <name type="scientific">Trichococcus palustris</name>
    <dbReference type="NCBI Taxonomy" id="140314"/>
    <lineage>
        <taxon>Bacteria</taxon>
        <taxon>Bacillati</taxon>
        <taxon>Bacillota</taxon>
        <taxon>Bacilli</taxon>
        <taxon>Lactobacillales</taxon>
        <taxon>Carnobacteriaceae</taxon>
        <taxon>Trichococcus</taxon>
    </lineage>
</organism>
<evidence type="ECO:0000313" key="15">
    <source>
        <dbReference type="EMBL" id="CZQ96960.1"/>
    </source>
</evidence>
<keyword evidence="13" id="KW-0325">Glycoprotein</keyword>
<dbReference type="GO" id="GO:0016020">
    <property type="term" value="C:membrane"/>
    <property type="evidence" value="ECO:0007669"/>
    <property type="project" value="InterPro"/>
</dbReference>
<keyword evidence="10" id="KW-0333">Golgi apparatus</keyword>
<dbReference type="Proteomes" id="UP000242754">
    <property type="component" value="Unassembled WGS sequence"/>
</dbReference>
<keyword evidence="8" id="KW-0735">Signal-anchor</keyword>
<sequence length="332" mass="39047">MALPAPTLEEVERRDNMEHAYLILAHHNFDTLTLLFRLLDAPNNNLYLHVDAKAQGFHEEELRSVLKSSKLTVLPPQIVYWGGYSQIEATLRLVEYALKDGFDYCHSITGVDLPLKTQSEIDSFFTKHAGYEFINYRPERYEYAEYKCAYYHPFVETKYNRKYKAVRLLDHGVAMFQKTLGLKRSQTKFYQGSAYFSISEECAKYVLSKKDEIRKNYRYTIGADEAYLQTVIMNSPFKDRLYRFEEKYYGNAMLVDWDRSENRNNSPHTFRISDYDNLIAVDEGILFARKFDENIDAEIVKKIFHYIDERQKSEGSDYRTLAAKENDQTAVK</sequence>
<keyword evidence="11" id="KW-0472">Membrane</keyword>
<keyword evidence="5" id="KW-0812">Transmembrane</keyword>
<dbReference type="EMBL" id="FJNE01000006">
    <property type="protein sequence ID" value="CZQ96960.1"/>
    <property type="molecule type" value="Genomic_DNA"/>
</dbReference>
<evidence type="ECO:0000313" key="16">
    <source>
        <dbReference type="Proteomes" id="UP000242754"/>
    </source>
</evidence>
<dbReference type="PANTHER" id="PTHR46025">
    <property type="entry name" value="XYLOSYLTRANSFERASE OXT"/>
    <property type="match status" value="1"/>
</dbReference>
<keyword evidence="3" id="KW-0328">Glycosyltransferase</keyword>
<evidence type="ECO:0000256" key="12">
    <source>
        <dbReference type="ARBA" id="ARBA00023157"/>
    </source>
</evidence>
<evidence type="ECO:0000256" key="14">
    <source>
        <dbReference type="ARBA" id="ARBA00042865"/>
    </source>
</evidence>
<dbReference type="GO" id="GO:0046872">
    <property type="term" value="F:metal ion binding"/>
    <property type="evidence" value="ECO:0007669"/>
    <property type="project" value="UniProtKB-KW"/>
</dbReference>